<dbReference type="AlphaFoldDB" id="A0A8E0WVD4"/>
<sequence length="191" mass="21715">MTRIVIIDGHPDPSPERFVHGLAGTYADAARERGHEVERIEIAKLDFPVLRSQAQWQDGPVPQDIEHAQQAILRAQHLVILYPLWLGDMPALLKAFLEQVARPSFAFRYKEKGLPEKLLSGRSARVIVTMGMPGLFYRFFYRAHSLKSLERNILGFTGIAPIRHSVIGGVESAERRDRWLSRIRDLGLRAL</sequence>
<dbReference type="PANTHER" id="PTHR10204:SF34">
    <property type="entry name" value="NAD(P)H DEHYDROGENASE [QUINONE] 1 ISOFORM 1"/>
    <property type="match status" value="1"/>
</dbReference>
<dbReference type="GO" id="GO:0003955">
    <property type="term" value="F:NAD(P)H dehydrogenase (quinone) activity"/>
    <property type="evidence" value="ECO:0007669"/>
    <property type="project" value="TreeGrafter"/>
</dbReference>
<dbReference type="Gene3D" id="3.40.50.360">
    <property type="match status" value="1"/>
</dbReference>
<dbReference type="PANTHER" id="PTHR10204">
    <property type="entry name" value="NAD P H OXIDOREDUCTASE-RELATED"/>
    <property type="match status" value="1"/>
</dbReference>
<dbReference type="RefSeq" id="WP_020820351.1">
    <property type="nucleotide sequence ID" value="NZ_JANF02000004.1"/>
</dbReference>
<keyword evidence="2" id="KW-0560">Oxidoreductase</keyword>
<comment type="caution">
    <text evidence="4">The sequence shown here is derived from an EMBL/GenBank/DDBJ whole genome shotgun (WGS) entry which is preliminary data.</text>
</comment>
<reference evidence="4 5" key="1">
    <citation type="submission" date="2014-05" db="EMBL/GenBank/DDBJ databases">
        <title>Genome Announcement of Sphingobium lucknowense F2.</title>
        <authorList>
            <person name="Lal R."/>
            <person name="Negi V."/>
            <person name="Lata P."/>
            <person name="Sangwan N."/>
            <person name="Gupta S.K."/>
            <person name="Rao D.L.N."/>
            <person name="Das S."/>
        </authorList>
    </citation>
    <scope>NUCLEOTIDE SEQUENCE [LARGE SCALE GENOMIC DNA]</scope>
    <source>
        <strain evidence="4 5">F2</strain>
    </source>
</reference>
<organism evidence="4 5">
    <name type="scientific">Sphingobium indicum F2</name>
    <dbReference type="NCBI Taxonomy" id="1450518"/>
    <lineage>
        <taxon>Bacteria</taxon>
        <taxon>Pseudomonadati</taxon>
        <taxon>Pseudomonadota</taxon>
        <taxon>Alphaproteobacteria</taxon>
        <taxon>Sphingomonadales</taxon>
        <taxon>Sphingomonadaceae</taxon>
        <taxon>Sphingobium</taxon>
    </lineage>
</organism>
<accession>A0A8E0WVD4</accession>
<evidence type="ECO:0000256" key="1">
    <source>
        <dbReference type="ARBA" id="ARBA00006252"/>
    </source>
</evidence>
<comment type="similarity">
    <text evidence="1">Belongs to the NAD(P)H dehydrogenase (quinone) family.</text>
</comment>
<name>A0A8E0WVD4_9SPHN</name>
<dbReference type="SUPFAM" id="SSF52218">
    <property type="entry name" value="Flavoproteins"/>
    <property type="match status" value="1"/>
</dbReference>
<dbReference type="Pfam" id="PF02525">
    <property type="entry name" value="Flavodoxin_2"/>
    <property type="match status" value="1"/>
</dbReference>
<evidence type="ECO:0000259" key="3">
    <source>
        <dbReference type="Pfam" id="PF02525"/>
    </source>
</evidence>
<dbReference type="GO" id="GO:0005829">
    <property type="term" value="C:cytosol"/>
    <property type="evidence" value="ECO:0007669"/>
    <property type="project" value="TreeGrafter"/>
</dbReference>
<evidence type="ECO:0000313" key="4">
    <source>
        <dbReference type="EMBL" id="KER38110.1"/>
    </source>
</evidence>
<evidence type="ECO:0000313" key="5">
    <source>
        <dbReference type="Proteomes" id="UP000028135"/>
    </source>
</evidence>
<evidence type="ECO:0000256" key="2">
    <source>
        <dbReference type="ARBA" id="ARBA00023002"/>
    </source>
</evidence>
<dbReference type="InterPro" id="IPR029039">
    <property type="entry name" value="Flavoprotein-like_sf"/>
</dbReference>
<feature type="domain" description="Flavodoxin-like fold" evidence="3">
    <location>
        <begin position="3"/>
        <end position="178"/>
    </location>
</feature>
<dbReference type="InterPro" id="IPR003680">
    <property type="entry name" value="Flavodoxin_fold"/>
</dbReference>
<dbReference type="InterPro" id="IPR051545">
    <property type="entry name" value="NAD(P)H_dehydrogenase_qn"/>
</dbReference>
<gene>
    <name evidence="4" type="ORF">AL00_01920</name>
</gene>
<protein>
    <submittedName>
        <fullName evidence="4">Dehydrogenase</fullName>
    </submittedName>
</protein>
<dbReference type="EMBL" id="JANF02000004">
    <property type="protein sequence ID" value="KER38110.1"/>
    <property type="molecule type" value="Genomic_DNA"/>
</dbReference>
<dbReference type="Proteomes" id="UP000028135">
    <property type="component" value="Unassembled WGS sequence"/>
</dbReference>
<proteinExistence type="inferred from homology"/>